<evidence type="ECO:0000313" key="4">
    <source>
        <dbReference type="EMBL" id="MBB6168793.1"/>
    </source>
</evidence>
<sequence length="465" mass="51028">MSDAYFTTPFGRRPMTFGQLARQVAVRSAPAEGQVQKWQVFRDITEGKARLGVSDRSLAVLHALLSFHPETVLTSGSDLVVFPSNRELSLRAHGMAAATLRRHLAALIEAGLIIRRDSPNGKRYARKGPGGVIETAYGFDLSPLISRASEFERIAEEVRAHRHAIRLLRERITLLRRDIRKLIAFAEQEKLPGPWHDLAVRFADLSAPLPATTPSDVLEATATALQRLCQEVHKSLKENAIFQNLSANESQIERHQQTPPAENPDSESAQIAATAYASAPTSHQGNGNPSDIHLPDVLTACPTISSYSSTPISSWSDLLKTAELIRLFLGIGQHTWHESCQILGSRTASVVVAAILERHDQIRSPRAYLHSLTTRAKTGAFSVAPMIKALLRARLAATQPPNATLKVTDNTAGEAIGSLPSPRRAEHPAERLPMPPFPGQSRLRDLKDPPRRPEHRLFARSGHGP</sequence>
<evidence type="ECO:0000256" key="1">
    <source>
        <dbReference type="SAM" id="MobiDB-lite"/>
    </source>
</evidence>
<dbReference type="GO" id="GO:0006355">
    <property type="term" value="P:regulation of DNA-templated transcription"/>
    <property type="evidence" value="ECO:0007669"/>
    <property type="project" value="UniProtKB-ARBA"/>
</dbReference>
<dbReference type="EMBL" id="JACHEH010000005">
    <property type="protein sequence ID" value="MBB6168793.1"/>
    <property type="molecule type" value="Genomic_DNA"/>
</dbReference>
<dbReference type="InterPro" id="IPR005090">
    <property type="entry name" value="RepC_N"/>
</dbReference>
<dbReference type="InterPro" id="IPR036390">
    <property type="entry name" value="WH_DNA-bd_sf"/>
</dbReference>
<dbReference type="Pfam" id="PF03428">
    <property type="entry name" value="RP-C"/>
    <property type="match status" value="1"/>
</dbReference>
<dbReference type="RefSeq" id="WP_183335117.1">
    <property type="nucleotide sequence ID" value="NZ_BMHX01000005.1"/>
</dbReference>
<feature type="compositionally biased region" description="Basic and acidic residues" evidence="1">
    <location>
        <begin position="442"/>
        <end position="457"/>
    </location>
</feature>
<comment type="caution">
    <text evidence="4">The sequence shown here is derived from an EMBL/GenBank/DDBJ whole genome shotgun (WGS) entry which is preliminary data.</text>
</comment>
<organism evidence="4 5">
    <name type="scientific">Chelatococcus composti</name>
    <dbReference type="NCBI Taxonomy" id="1743235"/>
    <lineage>
        <taxon>Bacteria</taxon>
        <taxon>Pseudomonadati</taxon>
        <taxon>Pseudomonadota</taxon>
        <taxon>Alphaproteobacteria</taxon>
        <taxon>Hyphomicrobiales</taxon>
        <taxon>Chelatococcaceae</taxon>
        <taxon>Chelatococcus</taxon>
    </lineage>
</organism>
<dbReference type="NCBIfam" id="NF040974">
    <property type="entry name" value="RepABC_RepC"/>
    <property type="match status" value="1"/>
</dbReference>
<accession>A0A841KHB7</accession>
<gene>
    <name evidence="4" type="ORF">HNQ73_002430</name>
</gene>
<dbReference type="InterPro" id="IPR021760">
    <property type="entry name" value="RepC_C"/>
</dbReference>
<dbReference type="SUPFAM" id="SSF46785">
    <property type="entry name" value="Winged helix' DNA-binding domain"/>
    <property type="match status" value="1"/>
</dbReference>
<dbReference type="AlphaFoldDB" id="A0A841KHB7"/>
<protein>
    <submittedName>
        <fullName evidence="4">Replication initiation protein RepC</fullName>
    </submittedName>
</protein>
<feature type="domain" description="Plasmid replication protein C N-terminal" evidence="2">
    <location>
        <begin position="13"/>
        <end position="186"/>
    </location>
</feature>
<keyword evidence="5" id="KW-1185">Reference proteome</keyword>
<dbReference type="CDD" id="cd00090">
    <property type="entry name" value="HTH_ARSR"/>
    <property type="match status" value="1"/>
</dbReference>
<evidence type="ECO:0000259" key="3">
    <source>
        <dbReference type="Pfam" id="PF11800"/>
    </source>
</evidence>
<dbReference type="InterPro" id="IPR011991">
    <property type="entry name" value="ArsR-like_HTH"/>
</dbReference>
<evidence type="ECO:0000259" key="2">
    <source>
        <dbReference type="Pfam" id="PF03428"/>
    </source>
</evidence>
<dbReference type="Pfam" id="PF11800">
    <property type="entry name" value="RP-C_C"/>
    <property type="match status" value="1"/>
</dbReference>
<feature type="region of interest" description="Disordered" evidence="1">
    <location>
        <begin position="409"/>
        <end position="465"/>
    </location>
</feature>
<dbReference type="NCBIfam" id="NF010396">
    <property type="entry name" value="PRK13824.1"/>
    <property type="match status" value="1"/>
</dbReference>
<dbReference type="InterPro" id="IPR047611">
    <property type="entry name" value="RepABC_RepC"/>
</dbReference>
<reference evidence="4 5" key="1">
    <citation type="submission" date="2020-08" db="EMBL/GenBank/DDBJ databases">
        <title>Genomic Encyclopedia of Type Strains, Phase IV (KMG-IV): sequencing the most valuable type-strain genomes for metagenomic binning, comparative biology and taxonomic classification.</title>
        <authorList>
            <person name="Goeker M."/>
        </authorList>
    </citation>
    <scope>NUCLEOTIDE SEQUENCE [LARGE SCALE GENOMIC DNA]</scope>
    <source>
        <strain evidence="4 5">DSM 101465</strain>
    </source>
</reference>
<evidence type="ECO:0000313" key="5">
    <source>
        <dbReference type="Proteomes" id="UP000588017"/>
    </source>
</evidence>
<proteinExistence type="predicted"/>
<dbReference type="Proteomes" id="UP000588017">
    <property type="component" value="Unassembled WGS sequence"/>
</dbReference>
<name>A0A841KHB7_9HYPH</name>
<feature type="domain" description="Plasmid replication protein C C-terminal" evidence="3">
    <location>
        <begin position="294"/>
        <end position="392"/>
    </location>
</feature>